<dbReference type="InterPro" id="IPR011330">
    <property type="entry name" value="Glyco_hydro/deAcase_b/a-brl"/>
</dbReference>
<evidence type="ECO:0000256" key="2">
    <source>
        <dbReference type="ARBA" id="ARBA00010973"/>
    </source>
</evidence>
<protein>
    <recommendedName>
        <fullName evidence="3">Chitooligosaccharide deacetylase</fullName>
    </recommendedName>
    <alternativeName>
        <fullName evidence="5">Nodulation protein B</fullName>
    </alternativeName>
</protein>
<dbReference type="AlphaFoldDB" id="A0A4R5UKK8"/>
<dbReference type="Gene3D" id="3.20.20.370">
    <property type="entry name" value="Glycoside hydrolase/deacetylase"/>
    <property type="match status" value="1"/>
</dbReference>
<evidence type="ECO:0000256" key="5">
    <source>
        <dbReference type="ARBA" id="ARBA00032976"/>
    </source>
</evidence>
<dbReference type="Pfam" id="PF01522">
    <property type="entry name" value="Polysacc_deac_1"/>
    <property type="match status" value="2"/>
</dbReference>
<dbReference type="PANTHER" id="PTHR34216">
    <property type="match status" value="1"/>
</dbReference>
<evidence type="ECO:0000256" key="4">
    <source>
        <dbReference type="ARBA" id="ARBA00022729"/>
    </source>
</evidence>
<feature type="domain" description="NodB homology" evidence="6">
    <location>
        <begin position="109"/>
        <end position="358"/>
    </location>
</feature>
<comment type="caution">
    <text evidence="7">The sequence shown here is derived from an EMBL/GenBank/DDBJ whole genome shotgun (WGS) entry which is preliminary data.</text>
</comment>
<dbReference type="GO" id="GO:0005975">
    <property type="term" value="P:carbohydrate metabolic process"/>
    <property type="evidence" value="ECO:0007669"/>
    <property type="project" value="InterPro"/>
</dbReference>
<dbReference type="PANTHER" id="PTHR34216:SF7">
    <property type="entry name" value="POLY-BETA-1,6-N-ACETYL-D-GLUCOSAMINE N-DEACETYLASE"/>
    <property type="match status" value="1"/>
</dbReference>
<dbReference type="InterPro" id="IPR002509">
    <property type="entry name" value="NODB_dom"/>
</dbReference>
<dbReference type="EMBL" id="SMTL01000002">
    <property type="protein sequence ID" value="TDK37437.1"/>
    <property type="molecule type" value="Genomic_DNA"/>
</dbReference>
<dbReference type="GO" id="GO:0016810">
    <property type="term" value="F:hydrolase activity, acting on carbon-nitrogen (but not peptide) bonds"/>
    <property type="evidence" value="ECO:0007669"/>
    <property type="project" value="InterPro"/>
</dbReference>
<evidence type="ECO:0000313" key="8">
    <source>
        <dbReference type="Proteomes" id="UP000295238"/>
    </source>
</evidence>
<evidence type="ECO:0000256" key="3">
    <source>
        <dbReference type="ARBA" id="ARBA00020071"/>
    </source>
</evidence>
<comment type="function">
    <text evidence="1">Is involved in generating a small heat-stable compound (Nod), an acylated oligomer of N-acetylglucosamine, that stimulates mitosis in various plant protoplasts.</text>
</comment>
<evidence type="ECO:0000313" key="7">
    <source>
        <dbReference type="EMBL" id="TDK37437.1"/>
    </source>
</evidence>
<organism evidence="7 8">
    <name type="scientific">Rhizobium deserti</name>
    <dbReference type="NCBI Taxonomy" id="2547961"/>
    <lineage>
        <taxon>Bacteria</taxon>
        <taxon>Pseudomonadati</taxon>
        <taxon>Pseudomonadota</taxon>
        <taxon>Alphaproteobacteria</taxon>
        <taxon>Hyphomicrobiales</taxon>
        <taxon>Rhizobiaceae</taxon>
        <taxon>Rhizobium/Agrobacterium group</taxon>
        <taxon>Rhizobium</taxon>
    </lineage>
</organism>
<dbReference type="OrthoDB" id="9782872at2"/>
<sequence>MDVIVVGNTKARLQALWRRDIRRRLMAGGLDMAAALARAGMMVNARGRGAIFTLHHVRPKQPRPLQPSGHLEVTPDFLAQAIERLAAEGYEFISLAEVPARLASQAKQPFAAFTLDDGYRNNAEHALPVFARYGVPFTIFVTRGFAERTHSLWWETLGDLLSQQAELTFDFGSGPEVIDLTSEARKFDAFDRFADHVGATDEASAVSRINATARRHGVEPLQITADLTMDAAELKALAQNPLVSLGAHTISHRALSRLSPEDARTEMLHSADYVQTLTGTRPTSMAYPYGTRRAIGERDYAIAQELGFAVAVTTQPGTLGDRHMKQLTGLPRISLNGFYQQSRYVSALASGIPFALVR</sequence>
<gene>
    <name evidence="7" type="ORF">E2F50_11290</name>
</gene>
<evidence type="ECO:0000256" key="1">
    <source>
        <dbReference type="ARBA" id="ARBA00003236"/>
    </source>
</evidence>
<proteinExistence type="inferred from homology"/>
<reference evidence="7 8" key="1">
    <citation type="submission" date="2019-03" db="EMBL/GenBank/DDBJ databases">
        <title>Rhizobium sp. nov., an bacterium isolated from biocrust in Mu Us Desert.</title>
        <authorList>
            <person name="Lixiong L."/>
        </authorList>
    </citation>
    <scope>NUCLEOTIDE SEQUENCE [LARGE SCALE GENOMIC DNA]</scope>
    <source>
        <strain evidence="7 8">SPY-1</strain>
    </source>
</reference>
<dbReference type="PROSITE" id="PS51677">
    <property type="entry name" value="NODB"/>
    <property type="match status" value="1"/>
</dbReference>
<dbReference type="SUPFAM" id="SSF88713">
    <property type="entry name" value="Glycoside hydrolase/deacetylase"/>
    <property type="match status" value="1"/>
</dbReference>
<evidence type="ECO:0000259" key="6">
    <source>
        <dbReference type="PROSITE" id="PS51677"/>
    </source>
</evidence>
<name>A0A4R5UKK8_9HYPH</name>
<comment type="similarity">
    <text evidence="2">Belongs to the polysaccharide deacetylase family.</text>
</comment>
<accession>A0A4R5UKK8</accession>
<keyword evidence="4" id="KW-0732">Signal</keyword>
<keyword evidence="8" id="KW-1185">Reference proteome</keyword>
<dbReference type="CDD" id="cd10968">
    <property type="entry name" value="CE4_Mlr8448_like_5s"/>
    <property type="match status" value="1"/>
</dbReference>
<dbReference type="InterPro" id="IPR051398">
    <property type="entry name" value="Polysacch_Deacetylase"/>
</dbReference>
<dbReference type="Proteomes" id="UP000295238">
    <property type="component" value="Unassembled WGS sequence"/>
</dbReference>